<feature type="transmembrane region" description="Helical" evidence="1">
    <location>
        <begin position="219"/>
        <end position="247"/>
    </location>
</feature>
<dbReference type="Proteomes" id="UP000405805">
    <property type="component" value="Unassembled WGS sequence"/>
</dbReference>
<feature type="transmembrane region" description="Helical" evidence="1">
    <location>
        <begin position="28"/>
        <end position="44"/>
    </location>
</feature>
<feature type="transmembrane region" description="Helical" evidence="1">
    <location>
        <begin position="96"/>
        <end position="114"/>
    </location>
</feature>
<feature type="transmembrane region" description="Helical" evidence="1">
    <location>
        <begin position="294"/>
        <end position="313"/>
    </location>
</feature>
<reference evidence="3" key="1">
    <citation type="submission" date="2019-09" db="EMBL/GenBank/DDBJ databases">
        <title>Distinct polysaccharide growth profiles of human intestinal Prevotella copri isolates.</title>
        <authorList>
            <person name="Fehlner-Peach H."/>
            <person name="Magnabosco C."/>
            <person name="Raghavan V."/>
            <person name="Scher J.U."/>
            <person name="Tett A."/>
            <person name="Cox L.M."/>
            <person name="Gottsegen C."/>
            <person name="Watters A."/>
            <person name="Wiltshire- Gordon J.D."/>
            <person name="Segata N."/>
            <person name="Bonneau R."/>
            <person name="Littman D.R."/>
        </authorList>
    </citation>
    <scope>NUCLEOTIDE SEQUENCE [LARGE SCALE GENOMIC DNA]</scope>
    <source>
        <strain evidence="3">iA624</strain>
    </source>
</reference>
<keyword evidence="1" id="KW-1133">Transmembrane helix</keyword>
<accession>A0AA90VGC2</accession>
<sequence length="380" mass="44234">MCIFLYIQLLMFVFVIMCNKAKQRTKNIVFLVTTLLWGVVFGLRRNDVGNDSDMYRMFYTGYSIPGLGTYEINSETEEYGFTLVANILHRISPDVTFFYMAVSLAVFLLLYFVYKNKSTGYWGYLCFFVMSASFASLIIAMRQSMSIAFCLFAIYCFKHVDFDGHVKDMVKCFRDKYFITGLCSFLFSITVHRTSIMIMPVLILAYFCRYSRKIAYINVLVVLVFSILFSDQIGAFFDFALAIIGGFSDDNVSLLAERYKGDFGDSSMTLLKIASWCVPMFFTVKYISQEKLKSFEFTCLMIAFTIFILFGNATMCIRLSMLFQIIGFSVFIPDVVYKKKEVQYLYLGFTLLFFYSAYKTYSNWLGYSYDSTLPFYFFWE</sequence>
<dbReference type="InterPro" id="IPR049458">
    <property type="entry name" value="EpsG-like"/>
</dbReference>
<organism evidence="2 3">
    <name type="scientific">Segatella copri</name>
    <dbReference type="NCBI Taxonomy" id="165179"/>
    <lineage>
        <taxon>Bacteria</taxon>
        <taxon>Pseudomonadati</taxon>
        <taxon>Bacteroidota</taxon>
        <taxon>Bacteroidia</taxon>
        <taxon>Bacteroidales</taxon>
        <taxon>Prevotellaceae</taxon>
        <taxon>Segatella</taxon>
    </lineage>
</organism>
<proteinExistence type="predicted"/>
<keyword evidence="1" id="KW-0812">Transmembrane</keyword>
<gene>
    <name evidence="2" type="ORF">F7D57_07730</name>
</gene>
<dbReference type="Pfam" id="PF14897">
    <property type="entry name" value="EpsG"/>
    <property type="match status" value="1"/>
</dbReference>
<dbReference type="AlphaFoldDB" id="A0AA90VGC2"/>
<feature type="transmembrane region" description="Helical" evidence="1">
    <location>
        <begin position="178"/>
        <end position="207"/>
    </location>
</feature>
<dbReference type="EMBL" id="VZBP01000091">
    <property type="protein sequence ID" value="MQO09600.1"/>
    <property type="molecule type" value="Genomic_DNA"/>
</dbReference>
<evidence type="ECO:0000313" key="2">
    <source>
        <dbReference type="EMBL" id="MQO09600.1"/>
    </source>
</evidence>
<protein>
    <submittedName>
        <fullName evidence="2">EpsG family protein</fullName>
    </submittedName>
</protein>
<name>A0AA90VGC2_9BACT</name>
<feature type="transmembrane region" description="Helical" evidence="1">
    <location>
        <begin position="120"/>
        <end position="140"/>
    </location>
</feature>
<comment type="caution">
    <text evidence="2">The sequence shown here is derived from an EMBL/GenBank/DDBJ whole genome shotgun (WGS) entry which is preliminary data.</text>
</comment>
<keyword evidence="1" id="KW-0472">Membrane</keyword>
<evidence type="ECO:0000313" key="3">
    <source>
        <dbReference type="Proteomes" id="UP000405805"/>
    </source>
</evidence>
<evidence type="ECO:0000256" key="1">
    <source>
        <dbReference type="SAM" id="Phobius"/>
    </source>
</evidence>
<feature type="transmembrane region" description="Helical" evidence="1">
    <location>
        <begin position="344"/>
        <end position="361"/>
    </location>
</feature>